<dbReference type="AlphaFoldDB" id="A0A645H415"/>
<gene>
    <name evidence="1" type="ORF">SDC9_181249</name>
</gene>
<reference evidence="1" key="1">
    <citation type="submission" date="2019-08" db="EMBL/GenBank/DDBJ databases">
        <authorList>
            <person name="Kucharzyk K."/>
            <person name="Murdoch R.W."/>
            <person name="Higgins S."/>
            <person name="Loffler F."/>
        </authorList>
    </citation>
    <scope>NUCLEOTIDE SEQUENCE</scope>
</reference>
<comment type="caution">
    <text evidence="1">The sequence shown here is derived from an EMBL/GenBank/DDBJ whole genome shotgun (WGS) entry which is preliminary data.</text>
</comment>
<dbReference type="AntiFam" id="ANF00251">
    <property type="entry name" value="Shadow ORF (opposite moaA)"/>
</dbReference>
<proteinExistence type="predicted"/>
<accession>A0A645H415</accession>
<dbReference type="EMBL" id="VSSQ01086417">
    <property type="protein sequence ID" value="MPN33758.1"/>
    <property type="molecule type" value="Genomic_DNA"/>
</dbReference>
<evidence type="ECO:0000313" key="1">
    <source>
        <dbReference type="EMBL" id="MPN33758.1"/>
    </source>
</evidence>
<organism evidence="1">
    <name type="scientific">bioreactor metagenome</name>
    <dbReference type="NCBI Taxonomy" id="1076179"/>
    <lineage>
        <taxon>unclassified sequences</taxon>
        <taxon>metagenomes</taxon>
        <taxon>ecological metagenomes</taxon>
    </lineage>
</organism>
<protein>
    <submittedName>
        <fullName evidence="1">Uncharacterized protein</fullName>
    </submittedName>
</protein>
<sequence>MRETLGAKTVHTDVQAIHARIPQRRGLLRQEASVGGHTQLLQPVNRRQAPADVQNPSAHQRLAAGETNFFHAAAHCRPSNFHALLHRQNIPVRTLVNALLRHAVAAAVIAQICYRQPQISDCAAAAVGHKRLRDTE</sequence>
<name>A0A645H415_9ZZZZ</name>